<proteinExistence type="predicted"/>
<reference evidence="10 11" key="1">
    <citation type="submission" date="2016-03" db="EMBL/GenBank/DDBJ databases">
        <authorList>
            <person name="Ploux O."/>
        </authorList>
    </citation>
    <scope>NUCLEOTIDE SEQUENCE [LARGE SCALE GENOMIC DNA]</scope>
    <source>
        <strain evidence="10 11">UAMH 11012</strain>
    </source>
</reference>
<dbReference type="Pfam" id="PF11951">
    <property type="entry name" value="Fungal_trans_2"/>
    <property type="match status" value="1"/>
</dbReference>
<keyword evidence="11" id="KW-1185">Reference proteome</keyword>
<sequence>MSPQTSRPQSRLEDRSVPLPMRGMRSSEQAMHSKADPTASGDAASRPKSGRMGKPKTRTGCITCKIRRIKCDEGKPACKRCIITGRQCDGYRQPSQLKGTASRPQQNAKLRPATAAVQLHLVIKFNHRLPPQFSDYTDVTMCERRSLEYFRCRTADVLSRWVVESFWKYQLPQTAHSEPATRHAMIALAGMHEGVELLREASPNDPRISSDMTASRLQYARHHYNIAVSELARALRERNDSEEVALMSCALFVIFNFIAGNFIAAFFHMHNGIEILSRWKTSKVGSRILAEDSLEKNLITLFGRISFHSSSLDDPAPILEFDDPLASSFPTLQNAKIAMDSLTRGGIRLVRIGAVLAYNPQAAESWDDLDFQASAHLLDLTRWLSKFDTLVASLPVPYTTEDEGTIDILRIMHLAAHTWIWVGLSPLGAPEPTSMLERFVDLAESTYEKWRFVTIRCPINVHVFDTGLVPPLNFIARKSQSQRLRFRAKECLMKIAPQIVMDSSKCSIAVAPPLEDEVVPVPMLGNMNLDVGMADIGENGLVEVEVEPGTDQIGISLKPKRSGDGWEVRKDFAI</sequence>
<dbReference type="InterPro" id="IPR021858">
    <property type="entry name" value="Fun_TF"/>
</dbReference>
<feature type="region of interest" description="Disordered" evidence="7">
    <location>
        <begin position="1"/>
        <end position="57"/>
    </location>
</feature>
<evidence type="ECO:0000256" key="1">
    <source>
        <dbReference type="ARBA" id="ARBA00022723"/>
    </source>
</evidence>
<dbReference type="Proteomes" id="UP000184330">
    <property type="component" value="Unassembled WGS sequence"/>
</dbReference>
<keyword evidence="1" id="KW-0479">Metal-binding</keyword>
<dbReference type="InterPro" id="IPR036864">
    <property type="entry name" value="Zn2-C6_fun-type_DNA-bd_sf"/>
</dbReference>
<dbReference type="GO" id="GO:0000981">
    <property type="term" value="F:DNA-binding transcription factor activity, RNA polymerase II-specific"/>
    <property type="evidence" value="ECO:0007669"/>
    <property type="project" value="InterPro"/>
</dbReference>
<dbReference type="EMBL" id="FJOG01000022">
    <property type="protein sequence ID" value="CZR62988.1"/>
    <property type="molecule type" value="Genomic_DNA"/>
</dbReference>
<feature type="compositionally biased region" description="Basic residues" evidence="7">
    <location>
        <begin position="48"/>
        <end position="57"/>
    </location>
</feature>
<evidence type="ECO:0000256" key="4">
    <source>
        <dbReference type="ARBA" id="ARBA00023125"/>
    </source>
</evidence>
<keyword evidence="8" id="KW-0812">Transmembrane</keyword>
<keyword evidence="8" id="KW-0472">Membrane</keyword>
<keyword evidence="8" id="KW-1133">Transmembrane helix</keyword>
<evidence type="ECO:0000256" key="7">
    <source>
        <dbReference type="SAM" id="MobiDB-lite"/>
    </source>
</evidence>
<keyword evidence="3" id="KW-0805">Transcription regulation</keyword>
<gene>
    <name evidence="10" type="ORF">PAC_12885</name>
</gene>
<evidence type="ECO:0000256" key="3">
    <source>
        <dbReference type="ARBA" id="ARBA00023015"/>
    </source>
</evidence>
<evidence type="ECO:0000313" key="10">
    <source>
        <dbReference type="EMBL" id="CZR62988.1"/>
    </source>
</evidence>
<dbReference type="OrthoDB" id="2593732at2759"/>
<dbReference type="InterPro" id="IPR052360">
    <property type="entry name" value="Transcr_Regulatory_Proteins"/>
</dbReference>
<evidence type="ECO:0000256" key="8">
    <source>
        <dbReference type="SAM" id="Phobius"/>
    </source>
</evidence>
<dbReference type="CDD" id="cd03493">
    <property type="entry name" value="SQR_QFR_TM"/>
    <property type="match status" value="1"/>
</dbReference>
<evidence type="ECO:0000256" key="6">
    <source>
        <dbReference type="ARBA" id="ARBA00023242"/>
    </source>
</evidence>
<dbReference type="CDD" id="cd00067">
    <property type="entry name" value="GAL4"/>
    <property type="match status" value="1"/>
</dbReference>
<name>A0A1L7XD98_9HELO</name>
<evidence type="ECO:0000313" key="11">
    <source>
        <dbReference type="Proteomes" id="UP000184330"/>
    </source>
</evidence>
<dbReference type="PROSITE" id="PS00463">
    <property type="entry name" value="ZN2_CY6_FUNGAL_1"/>
    <property type="match status" value="1"/>
</dbReference>
<evidence type="ECO:0000256" key="2">
    <source>
        <dbReference type="ARBA" id="ARBA00022833"/>
    </source>
</evidence>
<keyword evidence="5" id="KW-0804">Transcription</keyword>
<dbReference type="PANTHER" id="PTHR36206:SF12">
    <property type="entry name" value="ASPERCRYPTIN BIOSYNTHESIS CLUSTER-SPECIFIC TRANSCRIPTION REGULATOR ATNN-RELATED"/>
    <property type="match status" value="1"/>
</dbReference>
<dbReference type="Gene3D" id="4.10.240.10">
    <property type="entry name" value="Zn(2)-C6 fungal-type DNA-binding domain"/>
    <property type="match status" value="1"/>
</dbReference>
<dbReference type="AlphaFoldDB" id="A0A1L7XD98"/>
<keyword evidence="2" id="KW-0862">Zinc</keyword>
<feature type="transmembrane region" description="Helical" evidence="8">
    <location>
        <begin position="244"/>
        <end position="267"/>
    </location>
</feature>
<dbReference type="STRING" id="576137.A0A1L7XD98"/>
<feature type="domain" description="Zn(2)-C6 fungal-type" evidence="9">
    <location>
        <begin position="60"/>
        <end position="88"/>
    </location>
</feature>
<dbReference type="Pfam" id="PF00172">
    <property type="entry name" value="Zn_clus"/>
    <property type="match status" value="1"/>
</dbReference>
<protein>
    <recommendedName>
        <fullName evidence="9">Zn(2)-C6 fungal-type domain-containing protein</fullName>
    </recommendedName>
</protein>
<dbReference type="PROSITE" id="PS50048">
    <property type="entry name" value="ZN2_CY6_FUNGAL_2"/>
    <property type="match status" value="1"/>
</dbReference>
<keyword evidence="4" id="KW-0238">DNA-binding</keyword>
<evidence type="ECO:0000259" key="9">
    <source>
        <dbReference type="PROSITE" id="PS50048"/>
    </source>
</evidence>
<accession>A0A1L7XD98</accession>
<dbReference type="SMART" id="SM00066">
    <property type="entry name" value="GAL4"/>
    <property type="match status" value="1"/>
</dbReference>
<dbReference type="SUPFAM" id="SSF57701">
    <property type="entry name" value="Zn2/Cys6 DNA-binding domain"/>
    <property type="match status" value="1"/>
</dbReference>
<dbReference type="PANTHER" id="PTHR36206">
    <property type="entry name" value="ASPERCRYPTIN BIOSYNTHESIS CLUSTER-SPECIFIC TRANSCRIPTION REGULATOR ATNN-RELATED"/>
    <property type="match status" value="1"/>
</dbReference>
<dbReference type="InterPro" id="IPR001138">
    <property type="entry name" value="Zn2Cys6_DnaBD"/>
</dbReference>
<evidence type="ECO:0000256" key="5">
    <source>
        <dbReference type="ARBA" id="ARBA00023163"/>
    </source>
</evidence>
<keyword evidence="6" id="KW-0539">Nucleus</keyword>
<dbReference type="GO" id="GO:0003677">
    <property type="term" value="F:DNA binding"/>
    <property type="evidence" value="ECO:0007669"/>
    <property type="project" value="UniProtKB-KW"/>
</dbReference>
<organism evidence="10 11">
    <name type="scientific">Phialocephala subalpina</name>
    <dbReference type="NCBI Taxonomy" id="576137"/>
    <lineage>
        <taxon>Eukaryota</taxon>
        <taxon>Fungi</taxon>
        <taxon>Dikarya</taxon>
        <taxon>Ascomycota</taxon>
        <taxon>Pezizomycotina</taxon>
        <taxon>Leotiomycetes</taxon>
        <taxon>Helotiales</taxon>
        <taxon>Mollisiaceae</taxon>
        <taxon>Phialocephala</taxon>
        <taxon>Phialocephala fortinii species complex</taxon>
    </lineage>
</organism>
<dbReference type="GO" id="GO:0008270">
    <property type="term" value="F:zinc ion binding"/>
    <property type="evidence" value="ECO:0007669"/>
    <property type="project" value="InterPro"/>
</dbReference>